<feature type="transmembrane region" description="Helical" evidence="6">
    <location>
        <begin position="292"/>
        <end position="314"/>
    </location>
</feature>
<gene>
    <name evidence="7" type="ORF">SD71_09145</name>
</gene>
<dbReference type="InterPro" id="IPR024923">
    <property type="entry name" value="PG_synth_SpoVB"/>
</dbReference>
<keyword evidence="5 6" id="KW-0472">Membrane</keyword>
<proteinExistence type="predicted"/>
<evidence type="ECO:0000313" key="8">
    <source>
        <dbReference type="Proteomes" id="UP000054526"/>
    </source>
</evidence>
<feature type="transmembrane region" description="Helical" evidence="6">
    <location>
        <begin position="451"/>
        <end position="473"/>
    </location>
</feature>
<feature type="transmembrane region" description="Helical" evidence="6">
    <location>
        <begin position="417"/>
        <end position="439"/>
    </location>
</feature>
<feature type="transmembrane region" description="Helical" evidence="6">
    <location>
        <begin position="485"/>
        <end position="507"/>
    </location>
</feature>
<feature type="transmembrane region" description="Helical" evidence="6">
    <location>
        <begin position="393"/>
        <end position="411"/>
    </location>
</feature>
<dbReference type="InterPro" id="IPR050833">
    <property type="entry name" value="Poly_Biosynth_Transport"/>
</dbReference>
<organism evidence="7 8">
    <name type="scientific">Cohnella kolymensis</name>
    <dbReference type="NCBI Taxonomy" id="1590652"/>
    <lineage>
        <taxon>Bacteria</taxon>
        <taxon>Bacillati</taxon>
        <taxon>Bacillota</taxon>
        <taxon>Bacilli</taxon>
        <taxon>Bacillales</taxon>
        <taxon>Paenibacillaceae</taxon>
        <taxon>Cohnella</taxon>
    </lineage>
</organism>
<dbReference type="PIRSF" id="PIRSF038958">
    <property type="entry name" value="PG_synth_SpoVB"/>
    <property type="match status" value="1"/>
</dbReference>
<feature type="transmembrane region" description="Helical" evidence="6">
    <location>
        <begin position="237"/>
        <end position="255"/>
    </location>
</feature>
<dbReference type="PANTHER" id="PTHR30250">
    <property type="entry name" value="PST FAMILY PREDICTED COLANIC ACID TRANSPORTER"/>
    <property type="match status" value="1"/>
</dbReference>
<protein>
    <submittedName>
        <fullName evidence="7">Membrane protein</fullName>
    </submittedName>
</protein>
<dbReference type="CDD" id="cd13124">
    <property type="entry name" value="MATE_SpoVB_like"/>
    <property type="match status" value="1"/>
</dbReference>
<feature type="transmembrane region" description="Helical" evidence="6">
    <location>
        <begin position="326"/>
        <end position="349"/>
    </location>
</feature>
<evidence type="ECO:0000256" key="2">
    <source>
        <dbReference type="ARBA" id="ARBA00022475"/>
    </source>
</evidence>
<keyword evidence="8" id="KW-1185">Reference proteome</keyword>
<accession>A0ABR5A6T4</accession>
<dbReference type="Proteomes" id="UP000054526">
    <property type="component" value="Unassembled WGS sequence"/>
</dbReference>
<dbReference type="RefSeq" id="WP_041062102.1">
    <property type="nucleotide sequence ID" value="NZ_JXAL01000014.1"/>
</dbReference>
<comment type="subcellular location">
    <subcellularLocation>
        <location evidence="1">Cell membrane</location>
        <topology evidence="1">Multi-pass membrane protein</topology>
    </subcellularLocation>
</comment>
<feature type="transmembrane region" description="Helical" evidence="6">
    <location>
        <begin position="48"/>
        <end position="66"/>
    </location>
</feature>
<dbReference type="PANTHER" id="PTHR30250:SF21">
    <property type="entry name" value="LIPID II FLIPPASE MURJ"/>
    <property type="match status" value="1"/>
</dbReference>
<feature type="transmembrane region" description="Helical" evidence="6">
    <location>
        <begin position="119"/>
        <end position="140"/>
    </location>
</feature>
<dbReference type="InterPro" id="IPR002797">
    <property type="entry name" value="Polysacc_synth"/>
</dbReference>
<evidence type="ECO:0000313" key="7">
    <source>
        <dbReference type="EMBL" id="KIL36132.1"/>
    </source>
</evidence>
<evidence type="ECO:0000256" key="6">
    <source>
        <dbReference type="SAM" id="Phobius"/>
    </source>
</evidence>
<sequence>MKKDTLLKGTLILAAAALVARALGVFQRVPLEYLLGNKGDGYYSVANNVYLLLLVIATAGIPSAISKMVSERHALGREEEARQVYRAALLFGGAAGIVITLALYAMAPWLAESIIGRPGAASAIRAIAPALLLFPTIAMMRGYFQGRQYMMAGGLSQIVEQILRVAAAVAIAFTLYSWNKNDEWIAAGASFGSVLGSIGAFAVMLYYAKKLRNADRQDQPNLKPAVPLARSLIYREMLRLSVPIVLTAVTVQLMYTLDSLLVVPLTEHRWGAVTAEQWWGILGNRAQSVAGIPVILAIALSQSIIPVISSAHAVGDNSRVGRQSSLAIRLALYSGLPIVLLLTIGAYSVNGALFSSAEGSGIVAMLTFGTLFQITMMVTNSILLGLGQPKKAMMHAFAGIILKVILSFALAPWFGVYGIVAATTICFLSAMIFNIMSIQRLTELRIVGDRWPGFIATTASLGAAVGLIQWLMLTVSVGLPDKLSFLLTSAVLGIVVAGFYPVLLVMLKVVTAEEVAIYPRPVRRLLAPVLKLRAKTFERGM</sequence>
<keyword evidence="4 6" id="KW-1133">Transmembrane helix</keyword>
<keyword evidence="2" id="KW-1003">Cell membrane</keyword>
<evidence type="ECO:0000256" key="5">
    <source>
        <dbReference type="ARBA" id="ARBA00023136"/>
    </source>
</evidence>
<keyword evidence="3 6" id="KW-0812">Transmembrane</keyword>
<dbReference type="EMBL" id="JXAL01000014">
    <property type="protein sequence ID" value="KIL36132.1"/>
    <property type="molecule type" value="Genomic_DNA"/>
</dbReference>
<feature type="transmembrane region" description="Helical" evidence="6">
    <location>
        <begin position="184"/>
        <end position="207"/>
    </location>
</feature>
<feature type="transmembrane region" description="Helical" evidence="6">
    <location>
        <begin position="87"/>
        <end position="107"/>
    </location>
</feature>
<comment type="caution">
    <text evidence="7">The sequence shown here is derived from an EMBL/GenBank/DDBJ whole genome shotgun (WGS) entry which is preliminary data.</text>
</comment>
<reference evidence="7 8" key="1">
    <citation type="submission" date="2014-12" db="EMBL/GenBank/DDBJ databases">
        <title>Draft genome sequence of Cohnella kolymensis strain B-2846.</title>
        <authorList>
            <person name="Karlyshev A.V."/>
            <person name="Kudryashova E.B."/>
        </authorList>
    </citation>
    <scope>NUCLEOTIDE SEQUENCE [LARGE SCALE GENOMIC DNA]</scope>
    <source>
        <strain evidence="7 8">VKM B-2846</strain>
    </source>
</reference>
<name>A0ABR5A6T4_9BACL</name>
<evidence type="ECO:0000256" key="1">
    <source>
        <dbReference type="ARBA" id="ARBA00004651"/>
    </source>
</evidence>
<feature type="transmembrane region" description="Helical" evidence="6">
    <location>
        <begin position="361"/>
        <end position="386"/>
    </location>
</feature>
<dbReference type="Pfam" id="PF01943">
    <property type="entry name" value="Polysacc_synt"/>
    <property type="match status" value="1"/>
</dbReference>
<evidence type="ECO:0000256" key="4">
    <source>
        <dbReference type="ARBA" id="ARBA00022989"/>
    </source>
</evidence>
<feature type="transmembrane region" description="Helical" evidence="6">
    <location>
        <begin position="161"/>
        <end position="178"/>
    </location>
</feature>
<evidence type="ECO:0000256" key="3">
    <source>
        <dbReference type="ARBA" id="ARBA00022692"/>
    </source>
</evidence>